<reference evidence="2 3" key="1">
    <citation type="submission" date="2018-08" db="EMBL/GenBank/DDBJ databases">
        <title>A genome reference for cultivated species of the human gut microbiota.</title>
        <authorList>
            <person name="Zou Y."/>
            <person name="Xue W."/>
            <person name="Luo G."/>
        </authorList>
    </citation>
    <scope>NUCLEOTIDE SEQUENCE [LARGE SCALE GENOMIC DNA]</scope>
    <source>
        <strain evidence="2 3">AF22-21</strain>
    </source>
</reference>
<keyword evidence="1" id="KW-1133">Transmembrane helix</keyword>
<dbReference type="EMBL" id="QRVK01000015">
    <property type="protein sequence ID" value="RGS42798.1"/>
    <property type="molecule type" value="Genomic_DNA"/>
</dbReference>
<evidence type="ECO:0000256" key="1">
    <source>
        <dbReference type="SAM" id="Phobius"/>
    </source>
</evidence>
<comment type="caution">
    <text evidence="2">The sequence shown here is derived from an EMBL/GenBank/DDBJ whole genome shotgun (WGS) entry which is preliminary data.</text>
</comment>
<dbReference type="AlphaFoldDB" id="A0A412IRT2"/>
<evidence type="ECO:0000313" key="2">
    <source>
        <dbReference type="EMBL" id="RGS42798.1"/>
    </source>
</evidence>
<organism evidence="2 3">
    <name type="scientific">Coprococcus eutactus</name>
    <dbReference type="NCBI Taxonomy" id="33043"/>
    <lineage>
        <taxon>Bacteria</taxon>
        <taxon>Bacillati</taxon>
        <taxon>Bacillota</taxon>
        <taxon>Clostridia</taxon>
        <taxon>Lachnospirales</taxon>
        <taxon>Lachnospiraceae</taxon>
        <taxon>Coprococcus</taxon>
    </lineage>
</organism>
<evidence type="ECO:0000313" key="3">
    <source>
        <dbReference type="Proteomes" id="UP000283295"/>
    </source>
</evidence>
<dbReference type="Proteomes" id="UP000283295">
    <property type="component" value="Unassembled WGS sequence"/>
</dbReference>
<gene>
    <name evidence="2" type="ORF">DWX94_07300</name>
</gene>
<proteinExistence type="predicted"/>
<name>A0A412IRT2_9FIRM</name>
<accession>A0A412IRT2</accession>
<feature type="transmembrane region" description="Helical" evidence="1">
    <location>
        <begin position="18"/>
        <end position="39"/>
    </location>
</feature>
<keyword evidence="1" id="KW-0812">Transmembrane</keyword>
<sequence>MGDTGRDVLRKDVKVRGWILFGIFSVILVFMIITIYSMIHNGDFELNSFTGPLLFLTVISVICVWDGIRMIRTPEKLLNRENRNHGGSVYEMADKLYGDIIYEDKYIMVSHEVIASKKARYDLAYRWDVYLITYVYMSLRHGKVEYYCMHTGNPENDVHIYLNGYKTGKGRKKILDMLLSYCPNAIYGDLDGAGGEYLKKMRKTDIHDIPHSPYYTGNNTQ</sequence>
<feature type="transmembrane region" description="Helical" evidence="1">
    <location>
        <begin position="51"/>
        <end position="68"/>
    </location>
</feature>
<protein>
    <submittedName>
        <fullName evidence="2">Uncharacterized protein</fullName>
    </submittedName>
</protein>
<keyword evidence="1" id="KW-0472">Membrane</keyword>